<dbReference type="InterPro" id="IPR029154">
    <property type="entry name" value="HIBADH-like_NADP-bd"/>
</dbReference>
<dbReference type="RefSeq" id="WP_065700945.1">
    <property type="nucleotide sequence ID" value="NZ_CP049208.1"/>
</dbReference>
<dbReference type="InterPro" id="IPR013328">
    <property type="entry name" value="6PGD_dom2"/>
</dbReference>
<dbReference type="Proteomes" id="UP000663912">
    <property type="component" value="Plasmid pW2_73_1"/>
</dbReference>
<keyword evidence="2" id="KW-0520">NAD</keyword>
<dbReference type="PANTHER" id="PTHR22981:SF7">
    <property type="entry name" value="3-HYDROXYISOBUTYRATE DEHYDROGENASE, MITOCHONDRIAL"/>
    <property type="match status" value="1"/>
</dbReference>
<sequence>MPHTSRIEPPARVAVLGLGQMGAPMAKNLIAAGFTVAGFDLSDASRQALANIGGESFETASAAAKDADVVITMLPNGTVVRDVLIGKGAVADVLKPGTIVIDMSSSAPVGTVELGEVLRAKDIHLIDCPVSGGVSRAVTGTLAIMAGGDPAAIADVAPVLQTLGKSVFETGRLGSAHALKALNNFVSAAGLVAASEALIIGQKFGLEPETIVDVLNSSTGRNNATEVKLKQFILSGTFSSGFNLALMTKDIATAADLERSLGLELPTLKLMTRLWSEAREKLPMADHTAIYAFLDGQKA</sequence>
<dbReference type="GO" id="GO:0050661">
    <property type="term" value="F:NADP binding"/>
    <property type="evidence" value="ECO:0007669"/>
    <property type="project" value="InterPro"/>
</dbReference>
<dbReference type="InterPro" id="IPR002204">
    <property type="entry name" value="3-OH-isobutyrate_DH-rel_CS"/>
</dbReference>
<dbReference type="InterPro" id="IPR008927">
    <property type="entry name" value="6-PGluconate_DH-like_C_sf"/>
</dbReference>
<reference evidence="7" key="2">
    <citation type="submission" date="2020-02" db="EMBL/GenBank/DDBJ databases">
        <title>Unexpected conservation and global transmission of agrobacterial virulence plasmids.</title>
        <authorList>
            <person name="Weisberg A.J."/>
            <person name="Davis E.W. II"/>
            <person name="Tabima J.R."/>
            <person name="Belcher M.S."/>
            <person name="Miller M."/>
            <person name="Kuo C.-H."/>
            <person name="Loper J.E."/>
            <person name="Grunwald N.J."/>
            <person name="Putnam M.L."/>
            <person name="Chang J.H."/>
        </authorList>
    </citation>
    <scope>NUCLEOTIDE SEQUENCE</scope>
    <source>
        <strain evidence="7">W2/73</strain>
        <plasmid evidence="7">pW2_73_1</plasmid>
    </source>
</reference>
<dbReference type="GO" id="GO:0016616">
    <property type="term" value="F:oxidoreductase activity, acting on the CH-OH group of donors, NAD or NADP as acceptor"/>
    <property type="evidence" value="ECO:0007669"/>
    <property type="project" value="TreeGrafter"/>
</dbReference>
<evidence type="ECO:0000256" key="2">
    <source>
        <dbReference type="ARBA" id="ARBA00023027"/>
    </source>
</evidence>
<geneLocation type="plasmid" evidence="7 8">
    <name>pW2_73_1</name>
</geneLocation>
<dbReference type="AlphaFoldDB" id="A0AAE7R7M8"/>
<dbReference type="InterPro" id="IPR015815">
    <property type="entry name" value="HIBADH-related"/>
</dbReference>
<feature type="active site" evidence="3">
    <location>
        <position position="180"/>
    </location>
</feature>
<feature type="domain" description="6-phosphogluconate dehydrogenase NADP-binding" evidence="4">
    <location>
        <begin position="13"/>
        <end position="171"/>
    </location>
</feature>
<evidence type="ECO:0000256" key="1">
    <source>
        <dbReference type="ARBA" id="ARBA00023002"/>
    </source>
</evidence>
<evidence type="ECO:0000313" key="7">
    <source>
        <dbReference type="EMBL" id="QTG03380.1"/>
    </source>
</evidence>
<dbReference type="InterPro" id="IPR006115">
    <property type="entry name" value="6PGDH_NADP-bd"/>
</dbReference>
<dbReference type="PANTHER" id="PTHR22981">
    <property type="entry name" value="3-HYDROXYISOBUTYRATE DEHYDROGENASE-RELATED"/>
    <property type="match status" value="1"/>
</dbReference>
<dbReference type="Pfam" id="PF03446">
    <property type="entry name" value="NAD_binding_2"/>
    <property type="match status" value="1"/>
</dbReference>
<proteinExistence type="predicted"/>
<evidence type="ECO:0000313" key="9">
    <source>
        <dbReference type="Proteomes" id="UP000822331"/>
    </source>
</evidence>
<dbReference type="GO" id="GO:0016054">
    <property type="term" value="P:organic acid catabolic process"/>
    <property type="evidence" value="ECO:0007669"/>
    <property type="project" value="UniProtKB-ARBA"/>
</dbReference>
<dbReference type="InterPro" id="IPR036291">
    <property type="entry name" value="NAD(P)-bd_dom_sf"/>
</dbReference>
<accession>A0AAE7R7M8</accession>
<gene>
    <name evidence="6" type="ORF">G6L72_24120</name>
    <name evidence="7" type="ORF">G6M88_23285</name>
</gene>
<reference evidence="6 9" key="1">
    <citation type="journal article" date="2020" name="Science">
        <title>Unexpected conservation and global transmission of agrobacterial virulence plasmids.</title>
        <authorList>
            <person name="Weisberg A.J."/>
            <person name="Davis E.W. 2nd"/>
            <person name="Tabima J."/>
            <person name="Belcher M.S."/>
            <person name="Miller M."/>
            <person name="Kuo C.H."/>
            <person name="Loper J.E."/>
            <person name="Grunwald N.J."/>
            <person name="Putnam M.L."/>
            <person name="Chang J.H."/>
        </authorList>
    </citation>
    <scope>NUCLEOTIDE SEQUENCE [LARGE SCALE GENOMIC DNA]</scope>
    <source>
        <strain evidence="6 9">A19/93</strain>
    </source>
</reference>
<dbReference type="PROSITE" id="PS00895">
    <property type="entry name" value="3_HYDROXYISOBUT_DH"/>
    <property type="match status" value="1"/>
</dbReference>
<keyword evidence="1" id="KW-0560">Oxidoreductase</keyword>
<dbReference type="KEGG" id="arui:G6M88_23285"/>
<dbReference type="EMBL" id="CP049208">
    <property type="protein sequence ID" value="QTG03380.1"/>
    <property type="molecule type" value="Genomic_DNA"/>
</dbReference>
<evidence type="ECO:0000259" key="4">
    <source>
        <dbReference type="Pfam" id="PF03446"/>
    </source>
</evidence>
<dbReference type="Gene3D" id="3.40.50.720">
    <property type="entry name" value="NAD(P)-binding Rossmann-like Domain"/>
    <property type="match status" value="1"/>
</dbReference>
<dbReference type="Gene3D" id="1.10.1040.10">
    <property type="entry name" value="N-(1-d-carboxylethyl)-l-norvaline Dehydrogenase, domain 2"/>
    <property type="match status" value="1"/>
</dbReference>
<dbReference type="Pfam" id="PF14833">
    <property type="entry name" value="NAD_binding_11"/>
    <property type="match status" value="1"/>
</dbReference>
<dbReference type="EMBL" id="JAAMCP010000017">
    <property type="protein sequence ID" value="NTF39779.1"/>
    <property type="molecule type" value="Genomic_DNA"/>
</dbReference>
<protein>
    <submittedName>
        <fullName evidence="7">NAD(P)-dependent oxidoreductase</fullName>
    </submittedName>
</protein>
<dbReference type="SUPFAM" id="SSF48179">
    <property type="entry name" value="6-phosphogluconate dehydrogenase C-terminal domain-like"/>
    <property type="match status" value="1"/>
</dbReference>
<name>A0AAE7R7M8_9HYPH</name>
<evidence type="ECO:0000259" key="5">
    <source>
        <dbReference type="Pfam" id="PF14833"/>
    </source>
</evidence>
<dbReference type="Proteomes" id="UP000822331">
    <property type="component" value="Unassembled WGS sequence"/>
</dbReference>
<feature type="domain" description="3-hydroxyisobutyrate dehydrogenase-like NAD-binding" evidence="5">
    <location>
        <begin position="174"/>
        <end position="293"/>
    </location>
</feature>
<organism evidence="7 8">
    <name type="scientific">Agrobacterium rubi</name>
    <dbReference type="NCBI Taxonomy" id="28099"/>
    <lineage>
        <taxon>Bacteria</taxon>
        <taxon>Pseudomonadati</taxon>
        <taxon>Pseudomonadota</taxon>
        <taxon>Alphaproteobacteria</taxon>
        <taxon>Hyphomicrobiales</taxon>
        <taxon>Rhizobiaceae</taxon>
        <taxon>Rhizobium/Agrobacterium group</taxon>
        <taxon>Agrobacterium</taxon>
    </lineage>
</organism>
<evidence type="ECO:0000256" key="3">
    <source>
        <dbReference type="PIRSR" id="PIRSR000103-1"/>
    </source>
</evidence>
<evidence type="ECO:0000313" key="6">
    <source>
        <dbReference type="EMBL" id="NTF39779.1"/>
    </source>
</evidence>
<dbReference type="PIRSF" id="PIRSF000103">
    <property type="entry name" value="HIBADH"/>
    <property type="match status" value="1"/>
</dbReference>
<keyword evidence="7" id="KW-0614">Plasmid</keyword>
<dbReference type="SUPFAM" id="SSF51735">
    <property type="entry name" value="NAD(P)-binding Rossmann-fold domains"/>
    <property type="match status" value="1"/>
</dbReference>
<dbReference type="GO" id="GO:0051287">
    <property type="term" value="F:NAD binding"/>
    <property type="evidence" value="ECO:0007669"/>
    <property type="project" value="InterPro"/>
</dbReference>
<keyword evidence="9" id="KW-1185">Reference proteome</keyword>
<evidence type="ECO:0000313" key="8">
    <source>
        <dbReference type="Proteomes" id="UP000663912"/>
    </source>
</evidence>